<dbReference type="EMBL" id="MNPJ01000017">
    <property type="protein sequence ID" value="OQS54765.1"/>
    <property type="molecule type" value="Genomic_DNA"/>
</dbReference>
<dbReference type="Proteomes" id="UP000192758">
    <property type="component" value="Unassembled WGS sequence"/>
</dbReference>
<dbReference type="OrthoDB" id="2195873at2759"/>
<dbReference type="STRING" id="646526.A0A1W0E696"/>
<evidence type="ECO:0000313" key="1">
    <source>
        <dbReference type="EMBL" id="OQS54765.1"/>
    </source>
</evidence>
<protein>
    <submittedName>
        <fullName evidence="2">Spore wall and anchoring disk complex protein EnP1-like protein</fullName>
    </submittedName>
</protein>
<gene>
    <name evidence="2" type="primary">EnP1</name>
    <name evidence="1" type="ORF">EHP00_1402</name>
</gene>
<reference evidence="2" key="2">
    <citation type="submission" date="2019-10" db="EMBL/GenBank/DDBJ databases">
        <authorList>
            <person name="Li Z.-M."/>
            <person name="Li X.-C."/>
        </authorList>
    </citation>
    <scope>NUCLEOTIDE SEQUENCE</scope>
</reference>
<sequence>MLFKILRYAGWILTRDTAVVKLPCDATVKEHLNINCQDLELAIVTPENNADLIATLVACKIEKAQVGGTNVHKIPMVLYSNGALVPYDIYKPVHYALYVYKCGCDYKIVCGVYSTDFKSCKYYEVCYDFGKPYKCYDQVCPVEKPQPYCPPVHKPQPYCPPVQKCDVIVPYCPPKPQPYCPPREECPYYSTNYTKCVTTPSGKRFSKMSVAKTFKYQNPSCLLVYGIANAKSLETIDLRRRNASNIPSILYDYRRLCFIYRELKRRYPGSLVCIFVDCRNCVYAKIGWCLYRVYYSGENVVRTSQVNERDLRLLTKKGLFGVEFNDDCGLYLQ</sequence>
<evidence type="ECO:0000313" key="3">
    <source>
        <dbReference type="Proteomes" id="UP000192758"/>
    </source>
</evidence>
<dbReference type="VEuPathDB" id="MicrosporidiaDB:EHP00_1402"/>
<reference evidence="1 3" key="1">
    <citation type="journal article" date="2017" name="Environ. Microbiol.">
        <title>Decay of the glycolytic pathway and adaptation to intranuclear parasitism within Enterocytozoonidae microsporidia.</title>
        <authorList>
            <person name="Wiredu Boakye D."/>
            <person name="Jaroenlak P."/>
            <person name="Prachumwat A."/>
            <person name="Williams T.A."/>
            <person name="Bateman K.S."/>
            <person name="Itsathitphaisarn O."/>
            <person name="Sritunyalucksana K."/>
            <person name="Paszkiewicz K.H."/>
            <person name="Moore K.A."/>
            <person name="Stentiford G.D."/>
            <person name="Williams B.A."/>
        </authorList>
    </citation>
    <scope>NUCLEOTIDE SEQUENCE [LARGE SCALE GENOMIC DNA]</scope>
    <source>
        <strain evidence="1 3">TH1</strain>
    </source>
</reference>
<organism evidence="1 3">
    <name type="scientific">Ecytonucleospora hepatopenaei</name>
    <dbReference type="NCBI Taxonomy" id="646526"/>
    <lineage>
        <taxon>Eukaryota</taxon>
        <taxon>Fungi</taxon>
        <taxon>Fungi incertae sedis</taxon>
        <taxon>Microsporidia</taxon>
        <taxon>Enterocytozoonidae</taxon>
        <taxon>Ecytonucleospora</taxon>
    </lineage>
</organism>
<keyword evidence="3" id="KW-1185">Reference proteome</keyword>
<dbReference type="AlphaFoldDB" id="A0A1W0E696"/>
<name>A0A1W0E696_9MICR</name>
<evidence type="ECO:0000313" key="2">
    <source>
        <dbReference type="EMBL" id="QLM03043.1"/>
    </source>
</evidence>
<proteinExistence type="evidence at transcript level"/>
<accession>A0A1W0E696</accession>
<dbReference type="EMBL" id="MN604019">
    <property type="protein sequence ID" value="QLM03043.1"/>
    <property type="molecule type" value="mRNA"/>
</dbReference>